<protein>
    <submittedName>
        <fullName evidence="2">2-succinyl-6-hydroxy-2, 4-cyclohexadiene-1-carboxylate synthase</fullName>
        <ecNumber evidence="2">4.2.99.20</ecNumber>
    </submittedName>
</protein>
<name>A0A6J5CXK4_9BURK</name>
<dbReference type="Proteomes" id="UP000494255">
    <property type="component" value="Unassembled WGS sequence"/>
</dbReference>
<dbReference type="InterPro" id="IPR050266">
    <property type="entry name" value="AB_hydrolase_sf"/>
</dbReference>
<dbReference type="PANTHER" id="PTHR43798:SF33">
    <property type="entry name" value="HYDROLASE, PUTATIVE (AFU_ORTHOLOGUE AFUA_2G14860)-RELATED"/>
    <property type="match status" value="1"/>
</dbReference>
<dbReference type="EMBL" id="CADIKC010000019">
    <property type="protein sequence ID" value="CAB3744905.1"/>
    <property type="molecule type" value="Genomic_DNA"/>
</dbReference>
<keyword evidence="2" id="KW-0456">Lyase</keyword>
<organism evidence="2 3">
    <name type="scientific">Paraburkholderia sediminicola</name>
    <dbReference type="NCBI Taxonomy" id="458836"/>
    <lineage>
        <taxon>Bacteria</taxon>
        <taxon>Pseudomonadati</taxon>
        <taxon>Pseudomonadota</taxon>
        <taxon>Betaproteobacteria</taxon>
        <taxon>Burkholderiales</taxon>
        <taxon>Burkholderiaceae</taxon>
        <taxon>Paraburkholderia</taxon>
    </lineage>
</organism>
<keyword evidence="3" id="KW-1185">Reference proteome</keyword>
<dbReference type="InterPro" id="IPR022742">
    <property type="entry name" value="Hydrolase_4"/>
</dbReference>
<evidence type="ECO:0000313" key="3">
    <source>
        <dbReference type="Proteomes" id="UP000494255"/>
    </source>
</evidence>
<dbReference type="RefSeq" id="WP_175054749.1">
    <property type="nucleotide sequence ID" value="NZ_CADIKC010000019.1"/>
</dbReference>
<gene>
    <name evidence="2" type="primary">menH_8</name>
    <name evidence="2" type="ORF">LMG24238_07375</name>
</gene>
<dbReference type="InterPro" id="IPR029058">
    <property type="entry name" value="AB_hydrolase_fold"/>
</dbReference>
<dbReference type="SUPFAM" id="SSF53474">
    <property type="entry name" value="alpha/beta-Hydrolases"/>
    <property type="match status" value="1"/>
</dbReference>
<accession>A0A6J5CXK4</accession>
<evidence type="ECO:0000313" key="2">
    <source>
        <dbReference type="EMBL" id="CAB3744905.1"/>
    </source>
</evidence>
<dbReference type="Gene3D" id="3.40.50.1820">
    <property type="entry name" value="alpha/beta hydrolase"/>
    <property type="match status" value="1"/>
</dbReference>
<proteinExistence type="predicted"/>
<dbReference type="EC" id="4.2.99.20" evidence="2"/>
<dbReference type="GO" id="GO:0016020">
    <property type="term" value="C:membrane"/>
    <property type="evidence" value="ECO:0007669"/>
    <property type="project" value="TreeGrafter"/>
</dbReference>
<feature type="domain" description="Serine aminopeptidase S33" evidence="1">
    <location>
        <begin position="84"/>
        <end position="204"/>
    </location>
</feature>
<dbReference type="Pfam" id="PF12146">
    <property type="entry name" value="Hydrolase_4"/>
    <property type="match status" value="1"/>
</dbReference>
<dbReference type="AlphaFoldDB" id="A0A6J5CXK4"/>
<dbReference type="PANTHER" id="PTHR43798">
    <property type="entry name" value="MONOACYLGLYCEROL LIPASE"/>
    <property type="match status" value="1"/>
</dbReference>
<reference evidence="2 3" key="1">
    <citation type="submission" date="2020-04" db="EMBL/GenBank/DDBJ databases">
        <authorList>
            <person name="De Canck E."/>
        </authorList>
    </citation>
    <scope>NUCLEOTIDE SEQUENCE [LARGE SCALE GENOMIC DNA]</scope>
    <source>
        <strain evidence="2 3">LMG 24238</strain>
    </source>
</reference>
<evidence type="ECO:0000259" key="1">
    <source>
        <dbReference type="Pfam" id="PF12146"/>
    </source>
</evidence>
<dbReference type="GO" id="GO:0070205">
    <property type="term" value="F:2-succinyl-6-hydroxy-2,4-cyclohexadiene-1-carboxylate synthase activity"/>
    <property type="evidence" value="ECO:0007669"/>
    <property type="project" value="UniProtKB-EC"/>
</dbReference>
<sequence length="305" mass="32353">MLKHLKKETIRSFILAFHRLRFKVGALVSPRRAAAGAAALFSTPVRPKRANLDAPADIPAPLLREVPLASGAVTLYEWGNPATQPTVVLIHGWNGWALQFASFIAPLLANGYSVVALDHRGHGRSAGRRASLSGFIDTTLELLATLPTLSAVVGHSLGGAAAACSLAHTRSTAVKLVLIAPPNNPRVFLEKFAAMLGMSSKFTDAVQIWLEQHYGRSFSEVSVGRIAPSIQADTLVIHDPADSVVPFGHGESYARLIKGARVSPLAGWGHFRILGAPDAIRLVVDFISGGDSQSVPEKPSASMVG</sequence>
<dbReference type="GeneID" id="97045916"/>